<organism evidence="2 3">
    <name type="scientific">Marchantia polymorpha subsp. ruderalis</name>
    <dbReference type="NCBI Taxonomy" id="1480154"/>
    <lineage>
        <taxon>Eukaryota</taxon>
        <taxon>Viridiplantae</taxon>
        <taxon>Streptophyta</taxon>
        <taxon>Embryophyta</taxon>
        <taxon>Marchantiophyta</taxon>
        <taxon>Marchantiopsida</taxon>
        <taxon>Marchantiidae</taxon>
        <taxon>Marchantiales</taxon>
        <taxon>Marchantiaceae</taxon>
        <taxon>Marchantia</taxon>
    </lineage>
</organism>
<dbReference type="AlphaFoldDB" id="A0A176W7D5"/>
<accession>A0A176W7D5</accession>
<dbReference type="Proteomes" id="UP000077202">
    <property type="component" value="Unassembled WGS sequence"/>
</dbReference>
<evidence type="ECO:0000313" key="2">
    <source>
        <dbReference type="EMBL" id="OAE28967.1"/>
    </source>
</evidence>
<feature type="compositionally biased region" description="Basic and acidic residues" evidence="1">
    <location>
        <begin position="32"/>
        <end position="52"/>
    </location>
</feature>
<keyword evidence="3" id="KW-1185">Reference proteome</keyword>
<name>A0A176W7D5_MARPO</name>
<protein>
    <submittedName>
        <fullName evidence="2">Uncharacterized protein</fullName>
    </submittedName>
</protein>
<feature type="compositionally biased region" description="Polar residues" evidence="1">
    <location>
        <begin position="1"/>
        <end position="11"/>
    </location>
</feature>
<evidence type="ECO:0000313" key="3">
    <source>
        <dbReference type="Proteomes" id="UP000077202"/>
    </source>
</evidence>
<dbReference type="EMBL" id="LVLJ01001566">
    <property type="protein sequence ID" value="OAE28967.1"/>
    <property type="molecule type" value="Genomic_DNA"/>
</dbReference>
<sequence length="132" mass="14660">MHVSMLSTLTSGKGGERANARWTRSSGLLAPEDFRTRIERREQESDERKPPSDPRGAIGRRGEKVYEEKSRAAGLWVSSAHELSRVSGESSELELMISMSAEKIVGLVKTERIDRRDIDKLSDADGSVVNDC</sequence>
<proteinExistence type="predicted"/>
<evidence type="ECO:0000256" key="1">
    <source>
        <dbReference type="SAM" id="MobiDB-lite"/>
    </source>
</evidence>
<reference evidence="2" key="1">
    <citation type="submission" date="2016-03" db="EMBL/GenBank/DDBJ databases">
        <title>Mechanisms controlling the formation of the plant cell surface in tip-growing cells are functionally conserved among land plants.</title>
        <authorList>
            <person name="Honkanen S."/>
            <person name="Jones V.A."/>
            <person name="Morieri G."/>
            <person name="Champion C."/>
            <person name="Hetherington A.J."/>
            <person name="Kelly S."/>
            <person name="Saint-Marcoux D."/>
            <person name="Proust H."/>
            <person name="Prescott H."/>
            <person name="Dolan L."/>
        </authorList>
    </citation>
    <scope>NUCLEOTIDE SEQUENCE [LARGE SCALE GENOMIC DNA]</scope>
    <source>
        <tissue evidence="2">Whole gametophyte</tissue>
    </source>
</reference>
<comment type="caution">
    <text evidence="2">The sequence shown here is derived from an EMBL/GenBank/DDBJ whole genome shotgun (WGS) entry which is preliminary data.</text>
</comment>
<gene>
    <name evidence="2" type="ORF">AXG93_2960s1460</name>
</gene>
<feature type="region of interest" description="Disordered" evidence="1">
    <location>
        <begin position="1"/>
        <end position="64"/>
    </location>
</feature>